<dbReference type="Pfam" id="PF00211">
    <property type="entry name" value="Guanylate_cyc"/>
    <property type="match status" value="1"/>
</dbReference>
<evidence type="ECO:0000256" key="3">
    <source>
        <dbReference type="SAM" id="MobiDB-lite"/>
    </source>
</evidence>
<dbReference type="InterPro" id="IPR050697">
    <property type="entry name" value="Adenylyl/Guanylyl_Cyclase_3/4"/>
</dbReference>
<dbReference type="SUPFAM" id="SSF48452">
    <property type="entry name" value="TPR-like"/>
    <property type="match status" value="1"/>
</dbReference>
<gene>
    <name evidence="5" type="ORF">METZ01_LOCUS151702</name>
</gene>
<name>A0A382ABA1_9ZZZZ</name>
<dbReference type="GO" id="GO:0006171">
    <property type="term" value="P:cAMP biosynthetic process"/>
    <property type="evidence" value="ECO:0007669"/>
    <property type="project" value="TreeGrafter"/>
</dbReference>
<dbReference type="Pfam" id="PF07719">
    <property type="entry name" value="TPR_2"/>
    <property type="match status" value="1"/>
</dbReference>
<dbReference type="GO" id="GO:0035556">
    <property type="term" value="P:intracellular signal transduction"/>
    <property type="evidence" value="ECO:0007669"/>
    <property type="project" value="InterPro"/>
</dbReference>
<dbReference type="PANTHER" id="PTHR43081">
    <property type="entry name" value="ADENYLATE CYCLASE, TERMINAL-DIFFERENTIATION SPECIFIC-RELATED"/>
    <property type="match status" value="1"/>
</dbReference>
<dbReference type="Gene3D" id="1.25.40.10">
    <property type="entry name" value="Tetratricopeptide repeat domain"/>
    <property type="match status" value="1"/>
</dbReference>
<feature type="domain" description="Guanylate cyclase" evidence="4">
    <location>
        <begin position="12"/>
        <end position="126"/>
    </location>
</feature>
<dbReference type="PROSITE" id="PS50005">
    <property type="entry name" value="TPR"/>
    <property type="match status" value="2"/>
</dbReference>
<dbReference type="EMBL" id="UINC01024694">
    <property type="protein sequence ID" value="SVA98848.1"/>
    <property type="molecule type" value="Genomic_DNA"/>
</dbReference>
<protein>
    <recommendedName>
        <fullName evidence="4">Guanylate cyclase domain-containing protein</fullName>
    </recommendedName>
</protein>
<dbReference type="SUPFAM" id="SSF55073">
    <property type="entry name" value="Nucleotide cyclase"/>
    <property type="match status" value="1"/>
</dbReference>
<dbReference type="Gene3D" id="3.40.50.10070">
    <property type="entry name" value="TolB, N-terminal domain"/>
    <property type="match status" value="1"/>
</dbReference>
<dbReference type="AlphaFoldDB" id="A0A382ABA1"/>
<dbReference type="CDD" id="cd07302">
    <property type="entry name" value="CHD"/>
    <property type="match status" value="1"/>
</dbReference>
<keyword evidence="2" id="KW-0802">TPR repeat</keyword>
<dbReference type="InterPro" id="IPR029787">
    <property type="entry name" value="Nucleotide_cyclase"/>
</dbReference>
<dbReference type="Pfam" id="PF13181">
    <property type="entry name" value="TPR_8"/>
    <property type="match status" value="1"/>
</dbReference>
<dbReference type="InterPro" id="IPR011990">
    <property type="entry name" value="TPR-like_helical_dom_sf"/>
</dbReference>
<proteinExistence type="predicted"/>
<feature type="compositionally biased region" description="Basic and acidic residues" evidence="3">
    <location>
        <begin position="190"/>
        <end position="206"/>
    </location>
</feature>
<dbReference type="PROSITE" id="PS50125">
    <property type="entry name" value="GUANYLATE_CYCLASE_2"/>
    <property type="match status" value="1"/>
</dbReference>
<feature type="region of interest" description="Disordered" evidence="3">
    <location>
        <begin position="181"/>
        <end position="217"/>
    </location>
</feature>
<dbReference type="InterPro" id="IPR013105">
    <property type="entry name" value="TPR_2"/>
</dbReference>
<dbReference type="Gene3D" id="3.30.70.1230">
    <property type="entry name" value="Nucleotide cyclase"/>
    <property type="match status" value="1"/>
</dbReference>
<dbReference type="InterPro" id="IPR019734">
    <property type="entry name" value="TPR_rpt"/>
</dbReference>
<evidence type="ECO:0000256" key="1">
    <source>
        <dbReference type="ARBA" id="ARBA00022737"/>
    </source>
</evidence>
<sequence>MSDSKPRRKLAAILAADVVNFSTMMEENEDRTLKNLKASRALTDEFITSNHGRIFGSAGDSIIAEFASPVDAVVAATEFQRSLRQRNEGVAEEDQMMFRVGLNLGDVIVEGENLYGDGVNVAARLEAMAEPGGISLSGKFHEEVCRKLDMSFVSTGEREMKNIRTPVITYKIEISELSKLDSDSSSTDASHSKEDEKDKTKKESTDSRPPSIAVIPFTNMSGDPEQDYFVDGITEDIITNLSLWRTFPVISRNSSFTYKDKSVNVKDVAEELGVRYIVEGSVRKGGERVRITAQLIDAEQDHHLWSEKWDKSLEDIFDVQDEVSASIAAQVNPTLEDYERDRIERSRPVNFNAWETYLKSLHSFNERDPSDHEDIELKEARSLCERAIELDDSMSHAYSLLSQICVSELLQFTTEDSNKTLNDILLNAKKATELDSKNPIAAESIASYYFFSGKFEEAKQYSKRAIKLNPSYPEAQNRMGQSFVHSGEYAESEKHFLKAIELNPLDTNAIVYKDGLFFAQMGLGNYELAHDLIEECILQFPNTGFYRGFKASVMGYLDKGEEAKLALDEYLKLRPNLRTRADYKKIFVPNSSLADILIEGLVKAGWEPEE</sequence>
<dbReference type="SMART" id="SM00028">
    <property type="entry name" value="TPR"/>
    <property type="match status" value="2"/>
</dbReference>
<accession>A0A382ABA1</accession>
<organism evidence="5">
    <name type="scientific">marine metagenome</name>
    <dbReference type="NCBI Taxonomy" id="408172"/>
    <lineage>
        <taxon>unclassified sequences</taxon>
        <taxon>metagenomes</taxon>
        <taxon>ecological metagenomes</taxon>
    </lineage>
</organism>
<reference evidence="5" key="1">
    <citation type="submission" date="2018-05" db="EMBL/GenBank/DDBJ databases">
        <authorList>
            <person name="Lanie J.A."/>
            <person name="Ng W.-L."/>
            <person name="Kazmierczak K.M."/>
            <person name="Andrzejewski T.M."/>
            <person name="Davidsen T.M."/>
            <person name="Wayne K.J."/>
            <person name="Tettelin H."/>
            <person name="Glass J.I."/>
            <person name="Rusch D."/>
            <person name="Podicherti R."/>
            <person name="Tsui H.-C.T."/>
            <person name="Winkler M.E."/>
        </authorList>
    </citation>
    <scope>NUCLEOTIDE SEQUENCE</scope>
</reference>
<evidence type="ECO:0000313" key="5">
    <source>
        <dbReference type="EMBL" id="SVA98848.1"/>
    </source>
</evidence>
<keyword evidence="1" id="KW-0677">Repeat</keyword>
<evidence type="ECO:0000259" key="4">
    <source>
        <dbReference type="PROSITE" id="PS50125"/>
    </source>
</evidence>
<dbReference type="InterPro" id="IPR001054">
    <property type="entry name" value="A/G_cyclase"/>
</dbReference>
<dbReference type="PANTHER" id="PTHR43081:SF19">
    <property type="entry name" value="PH-SENSITIVE ADENYLATE CYCLASE RV1264"/>
    <property type="match status" value="1"/>
</dbReference>
<evidence type="ECO:0000256" key="2">
    <source>
        <dbReference type="ARBA" id="ARBA00022803"/>
    </source>
</evidence>